<dbReference type="AlphaFoldDB" id="A0A5E4SG36"/>
<evidence type="ECO:0000256" key="1">
    <source>
        <dbReference type="ARBA" id="ARBA00022679"/>
    </source>
</evidence>
<dbReference type="Proteomes" id="UP000334380">
    <property type="component" value="Unassembled WGS sequence"/>
</dbReference>
<keyword evidence="6" id="KW-1185">Reference proteome</keyword>
<evidence type="ECO:0000259" key="3">
    <source>
        <dbReference type="Pfam" id="PF10620"/>
    </source>
</evidence>
<dbReference type="EC" id="2.7.7.66" evidence="5"/>
<gene>
    <name evidence="5" type="primary">mdcG</name>
    <name evidence="5" type="ORF">PTE31013_00741</name>
</gene>
<proteinExistence type="predicted"/>
<feature type="domain" description="Phosphoribosyl-dephospho-CoA transferase MdcG N-terminal" evidence="4">
    <location>
        <begin position="13"/>
        <end position="86"/>
    </location>
</feature>
<organism evidence="5 6">
    <name type="scientific">Pandoraea terrigena</name>
    <dbReference type="NCBI Taxonomy" id="2508292"/>
    <lineage>
        <taxon>Bacteria</taxon>
        <taxon>Pseudomonadati</taxon>
        <taxon>Pseudomonadota</taxon>
        <taxon>Betaproteobacteria</taxon>
        <taxon>Burkholderiales</taxon>
        <taxon>Burkholderiaceae</taxon>
        <taxon>Pandoraea</taxon>
    </lineage>
</organism>
<evidence type="ECO:0000259" key="4">
    <source>
        <dbReference type="Pfam" id="PF20866"/>
    </source>
</evidence>
<reference evidence="5 6" key="1">
    <citation type="submission" date="2019-08" db="EMBL/GenBank/DDBJ databases">
        <authorList>
            <person name="Peeters C."/>
        </authorList>
    </citation>
    <scope>NUCLEOTIDE SEQUENCE [LARGE SCALE GENOMIC DNA]</scope>
    <source>
        <strain evidence="5 6">LMG 31013</strain>
    </source>
</reference>
<keyword evidence="1 5" id="KW-0808">Transferase</keyword>
<evidence type="ECO:0000313" key="6">
    <source>
        <dbReference type="Proteomes" id="UP000334380"/>
    </source>
</evidence>
<dbReference type="Pfam" id="PF10620">
    <property type="entry name" value="MdcG"/>
    <property type="match status" value="1"/>
</dbReference>
<dbReference type="GO" id="GO:0016779">
    <property type="term" value="F:nucleotidyltransferase activity"/>
    <property type="evidence" value="ECO:0007669"/>
    <property type="project" value="UniProtKB-KW"/>
</dbReference>
<dbReference type="Pfam" id="PF20866">
    <property type="entry name" value="MdcG_N"/>
    <property type="match status" value="1"/>
</dbReference>
<protein>
    <submittedName>
        <fullName evidence="5">Phosphoribosyl-dephospho-CoA transferase</fullName>
        <ecNumber evidence="5">2.7.7.66</ecNumber>
    </submittedName>
</protein>
<dbReference type="EMBL" id="CABPRU010000001">
    <property type="protein sequence ID" value="VVD73454.1"/>
    <property type="molecule type" value="Genomic_DNA"/>
</dbReference>
<sequence length="219" mass="23399">MTPASAAQRSPLRPHDLLWCDDVALPEGMAVPGWVSGALATGAPAVVRRAPLAQADLVPVGLRGTSRDQRIAAHVPRRSVRRIVSPESLLERIAEIEPTTPLPCLKALRDLAPALNALGLPWGPTGGVGFALASGLPALHPQSDLDVLIRVPFPPSDTQCHALAWVARDRTCRLDIQIDTGRGGFSLREWLRSPPRTLVKTDRGPTLVADPWGDPGDTT</sequence>
<dbReference type="NCBIfam" id="NF002332">
    <property type="entry name" value="PRK01293.1"/>
    <property type="match status" value="1"/>
</dbReference>
<dbReference type="InterPro" id="IPR048903">
    <property type="entry name" value="MdcG_N"/>
</dbReference>
<dbReference type="InterPro" id="IPR017557">
    <property type="entry name" value="Holo-ACP_synthase"/>
</dbReference>
<evidence type="ECO:0000256" key="2">
    <source>
        <dbReference type="ARBA" id="ARBA00022695"/>
    </source>
</evidence>
<dbReference type="InterPro" id="IPR049180">
    <property type="entry name" value="MdcG_C"/>
</dbReference>
<keyword evidence="2 5" id="KW-0548">Nucleotidyltransferase</keyword>
<accession>A0A5E4SG36</accession>
<dbReference type="OrthoDB" id="1275217at2"/>
<dbReference type="NCBIfam" id="TIGR03135">
    <property type="entry name" value="malonate_mdcG"/>
    <property type="match status" value="1"/>
</dbReference>
<dbReference type="RefSeq" id="WP_150611441.1">
    <property type="nucleotide sequence ID" value="NZ_CABPRU010000001.1"/>
</dbReference>
<name>A0A5E4SG36_9BURK</name>
<feature type="domain" description="Phosphoribosyl-dephospho-CoA transferase MdcG C-terminal" evidence="3">
    <location>
        <begin position="97"/>
        <end position="211"/>
    </location>
</feature>
<evidence type="ECO:0000313" key="5">
    <source>
        <dbReference type="EMBL" id="VVD73454.1"/>
    </source>
</evidence>